<geneLocation type="plasmid" evidence="2">
    <name>pKM01</name>
</geneLocation>
<protein>
    <submittedName>
        <fullName evidence="2">Uncharacterized protein</fullName>
    </submittedName>
</protein>
<sequence length="197" mass="22844">MADPKFTLVAIYLTREVEIMTKEKETHDKSYFRKQDDNLYFSIPSNDKQRKTFLGLDGSGFWYLILLLAPIIVISATMVYLNQFQEVAFNSKLTAMLIMFGISYVAIAWTLCSHDSDTGKQKFSVLYQMIKYRTVQPKLIRPKFANRKNTILQIGVENNEYIEKEKGYTISTTDIIRRKQERAGATTHSEEEESNAR</sequence>
<evidence type="ECO:0000256" key="1">
    <source>
        <dbReference type="SAM" id="Phobius"/>
    </source>
</evidence>
<dbReference type="EMBL" id="KT373969">
    <property type="protein sequence ID" value="ALG87934.1"/>
    <property type="molecule type" value="Genomic_DNA"/>
</dbReference>
<dbReference type="RefSeq" id="WP_172686248.1">
    <property type="nucleotide sequence ID" value="NZ_JAQSTA010000027.1"/>
</dbReference>
<feature type="transmembrane region" description="Helical" evidence="1">
    <location>
        <begin position="93"/>
        <end position="111"/>
    </location>
</feature>
<keyword evidence="2" id="KW-0614">Plasmid</keyword>
<organism evidence="2">
    <name type="scientific">Staphylococcus pseudintermedius</name>
    <dbReference type="NCBI Taxonomy" id="283734"/>
    <lineage>
        <taxon>Bacteria</taxon>
        <taxon>Bacillati</taxon>
        <taxon>Bacillota</taxon>
        <taxon>Bacilli</taxon>
        <taxon>Bacillales</taxon>
        <taxon>Staphylococcaceae</taxon>
        <taxon>Staphylococcus</taxon>
        <taxon>Staphylococcus intermedius group</taxon>
    </lineage>
</organism>
<name>A0A0N9MX67_STAPS</name>
<proteinExistence type="predicted"/>
<keyword evidence="1" id="KW-1133">Transmembrane helix</keyword>
<gene>
    <name evidence="2" type="ORF">SP547_pKM00175</name>
</gene>
<feature type="transmembrane region" description="Helical" evidence="1">
    <location>
        <begin position="61"/>
        <end position="81"/>
    </location>
</feature>
<evidence type="ECO:0000313" key="2">
    <source>
        <dbReference type="EMBL" id="ALG87934.1"/>
    </source>
</evidence>
<keyword evidence="1" id="KW-0812">Transmembrane</keyword>
<keyword evidence="1" id="KW-0472">Membrane</keyword>
<reference evidence="2" key="1">
    <citation type="submission" date="2015-08" db="EMBL/GenBank/DDBJ databases">
        <title>Complete Plasmid Sequence of Staphylococcus pseudintermedius HK547/11 pKM01.</title>
        <authorList>
            <person name="Calcutt M.J."/>
            <person name="Foecking M.F."/>
            <person name="Hsieh H.-Y."/>
            <person name="Stewart G.C."/>
            <person name="Pintaric S."/>
            <person name="Martinec B.S."/>
            <person name="Matanovic K."/>
        </authorList>
    </citation>
    <scope>NUCLEOTIDE SEQUENCE</scope>
    <source>
        <strain evidence="2">HR547/11</strain>
        <plasmid evidence="2">pKM01</plasmid>
    </source>
</reference>
<accession>A0A0N9MX67</accession>
<dbReference type="AlphaFoldDB" id="A0A0N9MX67"/>